<comment type="caution">
    <text evidence="1">The sequence shown here is derived from an EMBL/GenBank/DDBJ whole genome shotgun (WGS) entry which is preliminary data.</text>
</comment>
<dbReference type="Proteomes" id="UP000016511">
    <property type="component" value="Unassembled WGS sequence"/>
</dbReference>
<dbReference type="InterPro" id="IPR013785">
    <property type="entry name" value="Aldolase_TIM"/>
</dbReference>
<dbReference type="EMBL" id="AWSJ01000149">
    <property type="protein sequence ID" value="ERI09484.1"/>
    <property type="molecule type" value="Genomic_DNA"/>
</dbReference>
<dbReference type="AlphaFoldDB" id="U1WLL9"/>
<dbReference type="eggNOG" id="COG0820">
    <property type="taxonomic scope" value="Bacteria"/>
</dbReference>
<gene>
    <name evidence="1" type="ORF">HMPREF0083_02439</name>
</gene>
<accession>U1WLL9</accession>
<keyword evidence="2" id="KW-1185">Reference proteome</keyword>
<evidence type="ECO:0000313" key="1">
    <source>
        <dbReference type="EMBL" id="ERI09484.1"/>
    </source>
</evidence>
<protein>
    <submittedName>
        <fullName evidence="1">Uncharacterized protein</fullName>
    </submittedName>
</protein>
<sequence length="93" mass="10532">MDVLPKTLREQLINEFGENILNINPVSEHTSQQVKKVLFRLPDSNKIEAVGIHVTVRQQFGIDINAACGQLYGQYQKRHITIIKSGKSLKGFQ</sequence>
<name>U1WLL9_ANEAE</name>
<organism evidence="1 2">
    <name type="scientific">Aneurinibacillus aneurinilyticus ATCC 12856</name>
    <dbReference type="NCBI Taxonomy" id="649747"/>
    <lineage>
        <taxon>Bacteria</taxon>
        <taxon>Bacillati</taxon>
        <taxon>Bacillota</taxon>
        <taxon>Bacilli</taxon>
        <taxon>Bacillales</taxon>
        <taxon>Paenibacillaceae</taxon>
        <taxon>Aneurinibacillus group</taxon>
        <taxon>Aneurinibacillus</taxon>
    </lineage>
</organism>
<reference evidence="1 2" key="1">
    <citation type="submission" date="2013-08" db="EMBL/GenBank/DDBJ databases">
        <authorList>
            <person name="Weinstock G."/>
            <person name="Sodergren E."/>
            <person name="Wylie T."/>
            <person name="Fulton L."/>
            <person name="Fulton R."/>
            <person name="Fronick C."/>
            <person name="O'Laughlin M."/>
            <person name="Godfrey J."/>
            <person name="Miner T."/>
            <person name="Herter B."/>
            <person name="Appelbaum E."/>
            <person name="Cordes M."/>
            <person name="Lek S."/>
            <person name="Wollam A."/>
            <person name="Pepin K.H."/>
            <person name="Palsikar V.B."/>
            <person name="Mitreva M."/>
            <person name="Wilson R.K."/>
        </authorList>
    </citation>
    <scope>NUCLEOTIDE SEQUENCE [LARGE SCALE GENOMIC DNA]</scope>
    <source>
        <strain evidence="1 2">ATCC 12856</strain>
    </source>
</reference>
<dbReference type="HOGENOM" id="CLU_2393446_0_0_9"/>
<dbReference type="Gene3D" id="3.20.20.70">
    <property type="entry name" value="Aldolase class I"/>
    <property type="match status" value="1"/>
</dbReference>
<proteinExistence type="predicted"/>
<evidence type="ECO:0000313" key="2">
    <source>
        <dbReference type="Proteomes" id="UP000016511"/>
    </source>
</evidence>